<keyword evidence="4" id="KW-0964">Secreted</keyword>
<dbReference type="PANTHER" id="PTHR42792:SF1">
    <property type="entry name" value="FLAGELLAR HOOK-ASSOCIATED PROTEIN 3"/>
    <property type="match status" value="1"/>
</dbReference>
<evidence type="ECO:0000256" key="2">
    <source>
        <dbReference type="ARBA" id="ARBA00004613"/>
    </source>
</evidence>
<comment type="subcellular location">
    <subcellularLocation>
        <location evidence="1">Bacterial flagellum</location>
    </subcellularLocation>
    <subcellularLocation>
        <location evidence="2">Secreted</location>
    </subcellularLocation>
</comment>
<dbReference type="AlphaFoldDB" id="A0A7G2IPC4"/>
<reference evidence="7 8" key="1">
    <citation type="submission" date="2013-10" db="EMBL/GenBank/DDBJ databases">
        <title>Antibiotic resistance diversity of beta-lactamase producers in the General Hospital Vienna.</title>
        <authorList>
            <person name="Barisic I."/>
            <person name="Mitteregger D."/>
            <person name="Hirschl A.M."/>
            <person name="Noehammer C."/>
            <person name="Wiesinger-Mayr H."/>
        </authorList>
    </citation>
    <scope>NUCLEOTIDE SEQUENCE [LARGE SCALE GENOMIC DNA]</scope>
    <source>
        <strain evidence="7 8">ISC11</strain>
    </source>
</reference>
<evidence type="ECO:0000313" key="8">
    <source>
        <dbReference type="Proteomes" id="UP000019194"/>
    </source>
</evidence>
<evidence type="ECO:0000256" key="5">
    <source>
        <dbReference type="ARBA" id="ARBA00023143"/>
    </source>
</evidence>
<dbReference type="Proteomes" id="UP000019194">
    <property type="component" value="Unassembled WGS sequence"/>
</dbReference>
<dbReference type="GO" id="GO:0005576">
    <property type="term" value="C:extracellular region"/>
    <property type="evidence" value="ECO:0007669"/>
    <property type="project" value="UniProtKB-SubCell"/>
</dbReference>
<dbReference type="InterPro" id="IPR001492">
    <property type="entry name" value="Flagellin"/>
</dbReference>
<organism evidence="7 8">
    <name type="scientific">Citrobacter freundii</name>
    <dbReference type="NCBI Taxonomy" id="546"/>
    <lineage>
        <taxon>Bacteria</taxon>
        <taxon>Pseudomonadati</taxon>
        <taxon>Pseudomonadota</taxon>
        <taxon>Gammaproteobacteria</taxon>
        <taxon>Enterobacterales</taxon>
        <taxon>Enterobacteriaceae</taxon>
        <taxon>Citrobacter</taxon>
        <taxon>Citrobacter freundii complex</taxon>
    </lineage>
</organism>
<dbReference type="NCBIfam" id="TIGR02550">
    <property type="entry name" value="flagell_flgL"/>
    <property type="match status" value="1"/>
</dbReference>
<protein>
    <submittedName>
        <fullName evidence="7">Flagellar hook-associated protein FlgL</fullName>
    </submittedName>
</protein>
<dbReference type="GO" id="GO:0071973">
    <property type="term" value="P:bacterial-type flagellum-dependent cell motility"/>
    <property type="evidence" value="ECO:0007669"/>
    <property type="project" value="InterPro"/>
</dbReference>
<evidence type="ECO:0000313" key="7">
    <source>
        <dbReference type="EMBL" id="CDL38977.1"/>
    </source>
</evidence>
<dbReference type="InterPro" id="IPR013384">
    <property type="entry name" value="Flagell_FlgL"/>
</dbReference>
<dbReference type="Pfam" id="PF00669">
    <property type="entry name" value="Flagellin_N"/>
    <property type="match status" value="1"/>
</dbReference>
<accession>A0A7G2IPC4</accession>
<dbReference type="Gene3D" id="1.20.1330.10">
    <property type="entry name" value="f41 fragment of flagellin, N-terminal domain"/>
    <property type="match status" value="1"/>
</dbReference>
<evidence type="ECO:0000256" key="1">
    <source>
        <dbReference type="ARBA" id="ARBA00004365"/>
    </source>
</evidence>
<name>A0A7G2IPC4_CITFR</name>
<keyword evidence="7" id="KW-0282">Flagellum</keyword>
<evidence type="ECO:0000256" key="3">
    <source>
        <dbReference type="ARBA" id="ARBA00005709"/>
    </source>
</evidence>
<keyword evidence="5" id="KW-0975">Bacterial flagellum</keyword>
<evidence type="ECO:0000256" key="4">
    <source>
        <dbReference type="ARBA" id="ARBA00022525"/>
    </source>
</evidence>
<dbReference type="EMBL" id="CBWP010000053">
    <property type="protein sequence ID" value="CDL38977.1"/>
    <property type="molecule type" value="Genomic_DNA"/>
</dbReference>
<evidence type="ECO:0000259" key="6">
    <source>
        <dbReference type="Pfam" id="PF00669"/>
    </source>
</evidence>
<keyword evidence="7" id="KW-0966">Cell projection</keyword>
<keyword evidence="7" id="KW-0969">Cilium</keyword>
<dbReference type="GO" id="GO:0009424">
    <property type="term" value="C:bacterial-type flagellum hook"/>
    <property type="evidence" value="ECO:0007669"/>
    <property type="project" value="InterPro"/>
</dbReference>
<sequence length="322" mass="34360">MRISTQMMYQQNMRGITNSQAEWMKFGEQMSTGKRVINPSDDPIAASQAVVLSQAQAQNSQYTLARSFATQKVSLEENVLNQVTTAIQTAQEKIVSAGNGTLSDDDRASLATDLQGIRDQLMNLANSTDGNGRYIFGGYKTESAPFAQADGAYSGGTTNVTQQVDASRTMVIGHTGDKVFASLTSNAVPEPGGGTQEKNVFKMLDTAIDALKTPVEGNDAAKATATAAIDKTSRGLKNSLNNVLSVRAELGTQLSELSSLDSLGADRALGQTQQMSNLVDVDWNAAISSYVMQQAALQASYKNVLLICRECRCSSLTGNDPF</sequence>
<dbReference type="InterPro" id="IPR001029">
    <property type="entry name" value="Flagellin_N"/>
</dbReference>
<dbReference type="SUPFAM" id="SSF64518">
    <property type="entry name" value="Phase 1 flagellin"/>
    <property type="match status" value="1"/>
</dbReference>
<dbReference type="PANTHER" id="PTHR42792">
    <property type="entry name" value="FLAGELLIN"/>
    <property type="match status" value="1"/>
</dbReference>
<proteinExistence type="inferred from homology"/>
<feature type="domain" description="Flagellin N-terminal" evidence="6">
    <location>
        <begin position="3"/>
        <end position="141"/>
    </location>
</feature>
<dbReference type="GO" id="GO:0005198">
    <property type="term" value="F:structural molecule activity"/>
    <property type="evidence" value="ECO:0007669"/>
    <property type="project" value="InterPro"/>
</dbReference>
<comment type="caution">
    <text evidence="7">The sequence shown here is derived from an EMBL/GenBank/DDBJ whole genome shotgun (WGS) entry which is preliminary data.</text>
</comment>
<comment type="similarity">
    <text evidence="3">Belongs to the bacterial flagellin family.</text>
</comment>